<feature type="domain" description="Beta-ketoacyl-[acyl-carrier-protein] synthase III C-terminal" evidence="7">
    <location>
        <begin position="378"/>
        <end position="458"/>
    </location>
</feature>
<evidence type="ECO:0000256" key="5">
    <source>
        <dbReference type="SAM" id="Phobius"/>
    </source>
</evidence>
<feature type="transmembrane region" description="Helical" evidence="5">
    <location>
        <begin position="56"/>
        <end position="75"/>
    </location>
</feature>
<dbReference type="InterPro" id="IPR016039">
    <property type="entry name" value="Thiolase-like"/>
</dbReference>
<evidence type="ECO:0000313" key="8">
    <source>
        <dbReference type="EMBL" id="TVU32593.1"/>
    </source>
</evidence>
<keyword evidence="3" id="KW-0808">Transferase</keyword>
<dbReference type="Pfam" id="PF08392">
    <property type="entry name" value="FAE1_CUT1_RppA"/>
    <property type="match status" value="1"/>
</dbReference>
<dbReference type="CDD" id="cd00831">
    <property type="entry name" value="CHS_like"/>
    <property type="match status" value="1"/>
</dbReference>
<dbReference type="GO" id="GO:0009922">
    <property type="term" value="F:fatty acid elongase activity"/>
    <property type="evidence" value="ECO:0007669"/>
    <property type="project" value="UniProtKB-EC"/>
</dbReference>
<dbReference type="Pfam" id="PF08541">
    <property type="entry name" value="ACP_syn_III_C"/>
    <property type="match status" value="1"/>
</dbReference>
<name>A0A5J9V967_9POAL</name>
<dbReference type="InterPro" id="IPR013601">
    <property type="entry name" value="FAE1_typ3_polyketide_synth"/>
</dbReference>
<keyword evidence="4" id="KW-0012">Acyltransferase</keyword>
<dbReference type="AlphaFoldDB" id="A0A5J9V967"/>
<sequence>MSLPTFSKHLKSIYQLAMNTKSFLAVPALILAIIILLNGTPLVFTMPYDLFNNLCPVQLFNFVLLPTIVAILYIMRRGRAVYLIDYACFQTSPNSRVPISAFIEHVHHFPFLDDRSIRFMTRMLERSSIGDETNLPPSIHYIPPLNNGFDEARAEAELVIFSAIDDVFAKTGIAPATVEILVINCSAFAPVPSLTDMVVNKYKLRSDIRCVNLSGMGCSVGPISVGLAATLLQATPHGSHALVVSTETIASNFYKGKERSMQLTNILFRMGGAAVLLSTSGARARFRLKHVVRKITGAFDDSYGCVFQEEDAMGNRGIKLSKDLLTVSGDALRANITTIAPLVLPLSEQLQFASSFIARKLLDGRVKLYIPNFRKAFEHFCIHAGGRAVIDKVQYNLGLSDEHVEPSRMTLHRFGNTSSSSVWYELAYIEAKGRMRKGDRVWMIAFGSGFKCNSAVWECVRPASEPDKAWAGCIHRYPVKISEVIENIGHSGKIQLPSVDEP</sequence>
<comment type="caution">
    <text evidence="8">The sequence shown here is derived from an EMBL/GenBank/DDBJ whole genome shotgun (WGS) entry which is preliminary data.</text>
</comment>
<reference evidence="8 9" key="1">
    <citation type="journal article" date="2019" name="Sci. Rep.">
        <title>A high-quality genome of Eragrostis curvula grass provides insights into Poaceae evolution and supports new strategies to enhance forage quality.</title>
        <authorList>
            <person name="Carballo J."/>
            <person name="Santos B.A.C.M."/>
            <person name="Zappacosta D."/>
            <person name="Garbus I."/>
            <person name="Selva J.P."/>
            <person name="Gallo C.A."/>
            <person name="Diaz A."/>
            <person name="Albertini E."/>
            <person name="Caccamo M."/>
            <person name="Echenique V."/>
        </authorList>
    </citation>
    <scope>NUCLEOTIDE SEQUENCE [LARGE SCALE GENOMIC DNA]</scope>
    <source>
        <strain evidence="9">cv. Victoria</strain>
        <tissue evidence="8">Leaf</tissue>
    </source>
</reference>
<dbReference type="InterPro" id="IPR012392">
    <property type="entry name" value="3-ktacl-CoA_syn"/>
</dbReference>
<dbReference type="Gramene" id="TVU32593">
    <property type="protein sequence ID" value="TVU32593"/>
    <property type="gene ID" value="EJB05_24330"/>
</dbReference>
<evidence type="ECO:0000313" key="9">
    <source>
        <dbReference type="Proteomes" id="UP000324897"/>
    </source>
</evidence>
<protein>
    <recommendedName>
        <fullName evidence="2">very-long-chain 3-oxoacyl-CoA synthase</fullName>
        <ecNumber evidence="2">2.3.1.199</ecNumber>
    </recommendedName>
</protein>
<keyword evidence="9" id="KW-1185">Reference proteome</keyword>
<evidence type="ECO:0000256" key="1">
    <source>
        <dbReference type="ARBA" id="ARBA00005531"/>
    </source>
</evidence>
<accession>A0A5J9V967</accession>
<dbReference type="GO" id="GO:0016020">
    <property type="term" value="C:membrane"/>
    <property type="evidence" value="ECO:0007669"/>
    <property type="project" value="InterPro"/>
</dbReference>
<proteinExistence type="inferred from homology"/>
<dbReference type="PIRSF" id="PIRSF036417">
    <property type="entry name" value="3-ktacl-CoA_syn"/>
    <property type="match status" value="1"/>
</dbReference>
<organism evidence="8 9">
    <name type="scientific">Eragrostis curvula</name>
    <name type="common">weeping love grass</name>
    <dbReference type="NCBI Taxonomy" id="38414"/>
    <lineage>
        <taxon>Eukaryota</taxon>
        <taxon>Viridiplantae</taxon>
        <taxon>Streptophyta</taxon>
        <taxon>Embryophyta</taxon>
        <taxon>Tracheophyta</taxon>
        <taxon>Spermatophyta</taxon>
        <taxon>Magnoliopsida</taxon>
        <taxon>Liliopsida</taxon>
        <taxon>Poales</taxon>
        <taxon>Poaceae</taxon>
        <taxon>PACMAD clade</taxon>
        <taxon>Chloridoideae</taxon>
        <taxon>Eragrostideae</taxon>
        <taxon>Eragrostidinae</taxon>
        <taxon>Eragrostis</taxon>
    </lineage>
</organism>
<keyword evidence="5" id="KW-0812">Transmembrane</keyword>
<dbReference type="Gene3D" id="3.40.47.10">
    <property type="match status" value="1"/>
</dbReference>
<dbReference type="Proteomes" id="UP000324897">
    <property type="component" value="Chromosome 1"/>
</dbReference>
<gene>
    <name evidence="8" type="ORF">EJB05_24330</name>
</gene>
<evidence type="ECO:0000259" key="6">
    <source>
        <dbReference type="Pfam" id="PF08392"/>
    </source>
</evidence>
<evidence type="ECO:0000256" key="2">
    <source>
        <dbReference type="ARBA" id="ARBA00012307"/>
    </source>
</evidence>
<evidence type="ECO:0000259" key="7">
    <source>
        <dbReference type="Pfam" id="PF08541"/>
    </source>
</evidence>
<feature type="transmembrane region" description="Helical" evidence="5">
    <location>
        <begin position="210"/>
        <end position="232"/>
    </location>
</feature>
<feature type="non-terminal residue" evidence="8">
    <location>
        <position position="1"/>
    </location>
</feature>
<dbReference type="GO" id="GO:0006633">
    <property type="term" value="P:fatty acid biosynthetic process"/>
    <property type="evidence" value="ECO:0007669"/>
    <property type="project" value="InterPro"/>
</dbReference>
<keyword evidence="5" id="KW-1133">Transmembrane helix</keyword>
<dbReference type="PANTHER" id="PTHR31561">
    <property type="entry name" value="3-KETOACYL-COA SYNTHASE"/>
    <property type="match status" value="1"/>
</dbReference>
<feature type="transmembrane region" description="Helical" evidence="5">
    <location>
        <begin position="21"/>
        <end position="44"/>
    </location>
</feature>
<keyword evidence="5" id="KW-0472">Membrane</keyword>
<dbReference type="InterPro" id="IPR013747">
    <property type="entry name" value="ACP_syn_III_C"/>
</dbReference>
<feature type="domain" description="FAE" evidence="6">
    <location>
        <begin position="73"/>
        <end position="361"/>
    </location>
</feature>
<dbReference type="EC" id="2.3.1.199" evidence="2"/>
<comment type="similarity">
    <text evidence="1">Belongs to the thiolase-like superfamily. Chalcone/stilbene synthases family.</text>
</comment>
<dbReference type="OrthoDB" id="329835at2759"/>
<dbReference type="SUPFAM" id="SSF53901">
    <property type="entry name" value="Thiolase-like"/>
    <property type="match status" value="2"/>
</dbReference>
<dbReference type="EMBL" id="RWGY01000011">
    <property type="protein sequence ID" value="TVU32593.1"/>
    <property type="molecule type" value="Genomic_DNA"/>
</dbReference>
<evidence type="ECO:0000256" key="3">
    <source>
        <dbReference type="ARBA" id="ARBA00022679"/>
    </source>
</evidence>
<evidence type="ECO:0000256" key="4">
    <source>
        <dbReference type="ARBA" id="ARBA00023315"/>
    </source>
</evidence>